<organism evidence="6 7">
    <name type="scientific">Dreissena polymorpha</name>
    <name type="common">Zebra mussel</name>
    <name type="synonym">Mytilus polymorpha</name>
    <dbReference type="NCBI Taxonomy" id="45954"/>
    <lineage>
        <taxon>Eukaryota</taxon>
        <taxon>Metazoa</taxon>
        <taxon>Spiralia</taxon>
        <taxon>Lophotrochozoa</taxon>
        <taxon>Mollusca</taxon>
        <taxon>Bivalvia</taxon>
        <taxon>Autobranchia</taxon>
        <taxon>Heteroconchia</taxon>
        <taxon>Euheterodonta</taxon>
        <taxon>Imparidentia</taxon>
        <taxon>Neoheterodontei</taxon>
        <taxon>Myida</taxon>
        <taxon>Dreissenoidea</taxon>
        <taxon>Dreissenidae</taxon>
        <taxon>Dreissena</taxon>
    </lineage>
</organism>
<evidence type="ECO:0000259" key="5">
    <source>
        <dbReference type="PROSITE" id="PS51858"/>
    </source>
</evidence>
<comment type="caution">
    <text evidence="6">The sequence shown here is derived from an EMBL/GenBank/DDBJ whole genome shotgun (WGS) entry which is preliminary data.</text>
</comment>
<dbReference type="Gene3D" id="3.90.1720.30">
    <property type="entry name" value="PPPDE domains"/>
    <property type="match status" value="1"/>
</dbReference>
<feature type="domain" description="PPPDE" evidence="5">
    <location>
        <begin position="1"/>
        <end position="67"/>
    </location>
</feature>
<reference evidence="6" key="2">
    <citation type="submission" date="2020-11" db="EMBL/GenBank/DDBJ databases">
        <authorList>
            <person name="McCartney M.A."/>
            <person name="Auch B."/>
            <person name="Kono T."/>
            <person name="Mallez S."/>
            <person name="Becker A."/>
            <person name="Gohl D.M."/>
            <person name="Silverstein K.A.T."/>
            <person name="Koren S."/>
            <person name="Bechman K.B."/>
            <person name="Herman A."/>
            <person name="Abrahante J.E."/>
            <person name="Garbe J."/>
        </authorList>
    </citation>
    <scope>NUCLEOTIDE SEQUENCE</scope>
    <source>
        <strain evidence="6">Duluth1</strain>
        <tissue evidence="6">Whole animal</tissue>
    </source>
</reference>
<name>A0A9D4LQK6_DREPO</name>
<evidence type="ECO:0000256" key="4">
    <source>
        <dbReference type="SAM" id="MobiDB-lite"/>
    </source>
</evidence>
<dbReference type="EMBL" id="JAIWYP010000002">
    <property type="protein sequence ID" value="KAH3862044.1"/>
    <property type="molecule type" value="Genomic_DNA"/>
</dbReference>
<keyword evidence="3" id="KW-0378">Hydrolase</keyword>
<dbReference type="Pfam" id="PF05903">
    <property type="entry name" value="Peptidase_C97"/>
    <property type="match status" value="1"/>
</dbReference>
<protein>
    <recommendedName>
        <fullName evidence="5">PPPDE domain-containing protein</fullName>
    </recommendedName>
</protein>
<feature type="compositionally biased region" description="Polar residues" evidence="4">
    <location>
        <begin position="119"/>
        <end position="129"/>
    </location>
</feature>
<dbReference type="GO" id="GO:0008233">
    <property type="term" value="F:peptidase activity"/>
    <property type="evidence" value="ECO:0007669"/>
    <property type="project" value="UniProtKB-KW"/>
</dbReference>
<comment type="similarity">
    <text evidence="1">Belongs to the DeSI family.</text>
</comment>
<dbReference type="InterPro" id="IPR042266">
    <property type="entry name" value="PPPDE_sf"/>
</dbReference>
<reference evidence="6" key="1">
    <citation type="journal article" date="2019" name="bioRxiv">
        <title>The Genome of the Zebra Mussel, Dreissena polymorpha: A Resource for Invasive Species Research.</title>
        <authorList>
            <person name="McCartney M.A."/>
            <person name="Auch B."/>
            <person name="Kono T."/>
            <person name="Mallez S."/>
            <person name="Zhang Y."/>
            <person name="Obille A."/>
            <person name="Becker A."/>
            <person name="Abrahante J.E."/>
            <person name="Garbe J."/>
            <person name="Badalamenti J.P."/>
            <person name="Herman A."/>
            <person name="Mangelson H."/>
            <person name="Liachko I."/>
            <person name="Sullivan S."/>
            <person name="Sone E.D."/>
            <person name="Koren S."/>
            <person name="Silverstein K.A.T."/>
            <person name="Beckman K.B."/>
            <person name="Gohl D.M."/>
        </authorList>
    </citation>
    <scope>NUCLEOTIDE SEQUENCE</scope>
    <source>
        <strain evidence="6">Duluth1</strain>
        <tissue evidence="6">Whole animal</tissue>
    </source>
</reference>
<dbReference type="GO" id="GO:0006508">
    <property type="term" value="P:proteolysis"/>
    <property type="evidence" value="ECO:0007669"/>
    <property type="project" value="UniProtKB-KW"/>
</dbReference>
<feature type="compositionally biased region" description="Polar residues" evidence="4">
    <location>
        <begin position="77"/>
        <end position="112"/>
    </location>
</feature>
<accession>A0A9D4LQK6</accession>
<dbReference type="AlphaFoldDB" id="A0A9D4LQK6"/>
<dbReference type="PANTHER" id="PTHR12378">
    <property type="entry name" value="DESUMOYLATING ISOPEPTIDASE"/>
    <property type="match status" value="1"/>
</dbReference>
<evidence type="ECO:0000256" key="2">
    <source>
        <dbReference type="ARBA" id="ARBA00022670"/>
    </source>
</evidence>
<dbReference type="Proteomes" id="UP000828390">
    <property type="component" value="Unassembled WGS sequence"/>
</dbReference>
<dbReference type="PROSITE" id="PS51858">
    <property type="entry name" value="PPPDE"/>
    <property type="match status" value="1"/>
</dbReference>
<dbReference type="InterPro" id="IPR011989">
    <property type="entry name" value="ARM-like"/>
</dbReference>
<evidence type="ECO:0000313" key="6">
    <source>
        <dbReference type="EMBL" id="KAH3862044.1"/>
    </source>
</evidence>
<evidence type="ECO:0000256" key="3">
    <source>
        <dbReference type="ARBA" id="ARBA00022801"/>
    </source>
</evidence>
<proteinExistence type="inferred from homology"/>
<feature type="region of interest" description="Disordered" evidence="4">
    <location>
        <begin position="77"/>
        <end position="129"/>
    </location>
</feature>
<dbReference type="Gene3D" id="1.25.10.10">
    <property type="entry name" value="Leucine-rich Repeat Variant"/>
    <property type="match status" value="1"/>
</dbReference>
<dbReference type="GO" id="GO:0070646">
    <property type="term" value="P:protein modification by small protein removal"/>
    <property type="evidence" value="ECO:0007669"/>
    <property type="project" value="TreeGrafter"/>
</dbReference>
<evidence type="ECO:0000256" key="1">
    <source>
        <dbReference type="ARBA" id="ARBA00008140"/>
    </source>
</evidence>
<dbReference type="InterPro" id="IPR008580">
    <property type="entry name" value="PPPDE_dom"/>
</dbReference>
<keyword evidence="7" id="KW-1185">Reference proteome</keyword>
<evidence type="ECO:0000313" key="7">
    <source>
        <dbReference type="Proteomes" id="UP000828390"/>
    </source>
</evidence>
<gene>
    <name evidence="6" type="ORF">DPMN_025000</name>
</gene>
<keyword evidence="2" id="KW-0645">Protease</keyword>
<sequence length="377" mass="41147">MFMDYLADLSRTSFAPERYHLLNNNCNTFSSELAQFLTGNDIPKQITGLPAEVLQTPFGQMIKPFLDTMSVQPTGGHTVFTANNVQSSSPPTPTADQSNIKSTSKSVTGQSPSAPPPHATSNTGQPTSSATAIEPTVYMEEIPNISVWNKPENQLSERVQSLIHEIYEYLSTKDDSWSLGPNHVKAVSNLALDSAHVCCTCAKQLLVRLALLEEVVGLIISPRVSLIPDCIAKFSQIPEQHQTNILKIFTNVCSSKQGHGFLTNQIHQKPLTTLVVNIVLSESASENSKIALALCNNLTLHTLSEDMELELGSALFSCVDRQHDEPTAFCLVSALSRLTARNQEVRGLARVLDVNLSKLSSSSDRVRQLCCQISSVL</sequence>
<dbReference type="PANTHER" id="PTHR12378:SF7">
    <property type="entry name" value="DESUMOYLATING ISOPEPTIDASE 1"/>
    <property type="match status" value="1"/>
</dbReference>